<keyword evidence="1" id="KW-1133">Transmembrane helix</keyword>
<organism evidence="2 3">
    <name type="scientific">Gilvimarinus xylanilyticus</name>
    <dbReference type="NCBI Taxonomy" id="2944139"/>
    <lineage>
        <taxon>Bacteria</taxon>
        <taxon>Pseudomonadati</taxon>
        <taxon>Pseudomonadota</taxon>
        <taxon>Gammaproteobacteria</taxon>
        <taxon>Cellvibrionales</taxon>
        <taxon>Cellvibrionaceae</taxon>
        <taxon>Gilvimarinus</taxon>
    </lineage>
</organism>
<sequence>MKHNQQGLSLVELMIAITLGIVLMTGVVQTFLSSKTVFSTQKGVSRVQETGRLGMEFLARDIREAGYMGCLSRTGINYTSTLNDPDDYEIDFEVGIEASSAAPVSLEHTPISPVLTLRSAAGGGVGIAKNNNSGNLVAINTGATGNGCFSGLCPDDILIITDCSKARVFQATNLKTNSHGVLVVHAASGTPGNKPPASWGGNNADDTFDKGSEIIKIRTRMYYVADADPSDDNVRPGLFMKEGFNPSVELLKNVENMHLEFGVDTNFDGRVDNFVALEQVATVASWADVAAVKVELLVGSSEDNVSPDPRQYEFAGKTVTSADNRIRQVFTSTVGIRSRLN</sequence>
<evidence type="ECO:0000313" key="2">
    <source>
        <dbReference type="EMBL" id="MCP8900321.1"/>
    </source>
</evidence>
<dbReference type="InterPro" id="IPR032092">
    <property type="entry name" value="PilW"/>
</dbReference>
<name>A0A9X2I5J5_9GAMM</name>
<dbReference type="Pfam" id="PF16074">
    <property type="entry name" value="PilW"/>
    <property type="match status" value="1"/>
</dbReference>
<dbReference type="EMBL" id="JAMFTH010000004">
    <property type="protein sequence ID" value="MCP8900321.1"/>
    <property type="molecule type" value="Genomic_DNA"/>
</dbReference>
<dbReference type="RefSeq" id="WP_253968610.1">
    <property type="nucleotide sequence ID" value="NZ_JAMFTH010000004.1"/>
</dbReference>
<comment type="caution">
    <text evidence="2">The sequence shown here is derived from an EMBL/GenBank/DDBJ whole genome shotgun (WGS) entry which is preliminary data.</text>
</comment>
<protein>
    <submittedName>
        <fullName evidence="2">PilW family protein</fullName>
    </submittedName>
</protein>
<evidence type="ECO:0000256" key="1">
    <source>
        <dbReference type="SAM" id="Phobius"/>
    </source>
</evidence>
<dbReference type="AlphaFoldDB" id="A0A9X2I5J5"/>
<dbReference type="Proteomes" id="UP001139319">
    <property type="component" value="Unassembled WGS sequence"/>
</dbReference>
<keyword evidence="1" id="KW-0812">Transmembrane</keyword>
<reference evidence="2" key="1">
    <citation type="submission" date="2022-05" db="EMBL/GenBank/DDBJ databases">
        <authorList>
            <person name="Sun H.-N."/>
        </authorList>
    </citation>
    <scope>NUCLEOTIDE SEQUENCE</scope>
    <source>
        <strain evidence="2">HB14</strain>
    </source>
</reference>
<dbReference type="PROSITE" id="PS00409">
    <property type="entry name" value="PROKAR_NTER_METHYL"/>
    <property type="match status" value="1"/>
</dbReference>
<dbReference type="InterPro" id="IPR012902">
    <property type="entry name" value="N_methyl_site"/>
</dbReference>
<keyword evidence="1" id="KW-0472">Membrane</keyword>
<dbReference type="GO" id="GO:0043683">
    <property type="term" value="P:type IV pilus assembly"/>
    <property type="evidence" value="ECO:0007669"/>
    <property type="project" value="InterPro"/>
</dbReference>
<dbReference type="Pfam" id="PF07963">
    <property type="entry name" value="N_methyl"/>
    <property type="match status" value="1"/>
</dbReference>
<feature type="transmembrane region" description="Helical" evidence="1">
    <location>
        <begin position="7"/>
        <end position="32"/>
    </location>
</feature>
<proteinExistence type="predicted"/>
<accession>A0A9X2I5J5</accession>
<reference evidence="2" key="2">
    <citation type="submission" date="2023-01" db="EMBL/GenBank/DDBJ databases">
        <title>Gilvimarinus xylanilyticus HB14 isolated from Caulerpa lentillifera aquaculture base in Hainan, China.</title>
        <authorList>
            <person name="Zhang Y.-J."/>
        </authorList>
    </citation>
    <scope>NUCLEOTIDE SEQUENCE</scope>
    <source>
        <strain evidence="2">HB14</strain>
    </source>
</reference>
<gene>
    <name evidence="2" type="ORF">M6D89_13535</name>
</gene>
<keyword evidence="3" id="KW-1185">Reference proteome</keyword>
<evidence type="ECO:0000313" key="3">
    <source>
        <dbReference type="Proteomes" id="UP001139319"/>
    </source>
</evidence>